<dbReference type="Proteomes" id="UP000038045">
    <property type="component" value="Unplaced"/>
</dbReference>
<keyword evidence="1" id="KW-1185">Reference proteome</keyword>
<dbReference type="AlphaFoldDB" id="A0A0N4ZDD3"/>
<proteinExistence type="predicted"/>
<evidence type="ECO:0000313" key="2">
    <source>
        <dbReference type="WBParaSite" id="PTRK_0000557800.1"/>
    </source>
</evidence>
<dbReference type="WBParaSite" id="PTRK_0000557800.1">
    <property type="protein sequence ID" value="PTRK_0000557800.1"/>
    <property type="gene ID" value="PTRK_0000557800"/>
</dbReference>
<protein>
    <submittedName>
        <fullName evidence="2">Phage protein</fullName>
    </submittedName>
</protein>
<sequence length="93" mass="10959">MYYLWNCKWKTILNGKSHTFSVDLMKIFKIKKIEYGINKNITAEVDLVKDFPDALKKLTNTDRLHRFDMKLVQFRSQKGIFCIHAYAVINSNG</sequence>
<name>A0A0N4ZDD3_PARTI</name>
<accession>A0A0N4ZDD3</accession>
<organism evidence="1 2">
    <name type="scientific">Parastrongyloides trichosuri</name>
    <name type="common">Possum-specific nematode worm</name>
    <dbReference type="NCBI Taxonomy" id="131310"/>
    <lineage>
        <taxon>Eukaryota</taxon>
        <taxon>Metazoa</taxon>
        <taxon>Ecdysozoa</taxon>
        <taxon>Nematoda</taxon>
        <taxon>Chromadorea</taxon>
        <taxon>Rhabditida</taxon>
        <taxon>Tylenchina</taxon>
        <taxon>Panagrolaimomorpha</taxon>
        <taxon>Strongyloidoidea</taxon>
        <taxon>Strongyloididae</taxon>
        <taxon>Parastrongyloides</taxon>
    </lineage>
</organism>
<evidence type="ECO:0000313" key="1">
    <source>
        <dbReference type="Proteomes" id="UP000038045"/>
    </source>
</evidence>
<reference evidence="2" key="1">
    <citation type="submission" date="2017-02" db="UniProtKB">
        <authorList>
            <consortium name="WormBaseParasite"/>
        </authorList>
    </citation>
    <scope>IDENTIFICATION</scope>
</reference>